<evidence type="ECO:0000313" key="7">
    <source>
        <dbReference type="Proteomes" id="UP000215043"/>
    </source>
</evidence>
<gene>
    <name evidence="4" type="ORF">CDG81_12180</name>
    <name evidence="5" type="ORF">IL38_12255</name>
</gene>
<protein>
    <submittedName>
        <fullName evidence="4">N-acetyltransferase</fullName>
    </submittedName>
</protein>
<dbReference type="SUPFAM" id="SSF55729">
    <property type="entry name" value="Acyl-CoA N-acyltransferases (Nat)"/>
    <property type="match status" value="1"/>
</dbReference>
<proteinExistence type="predicted"/>
<dbReference type="PANTHER" id="PTHR43877">
    <property type="entry name" value="AMINOALKYLPHOSPHONATE N-ACETYLTRANSFERASE-RELATED-RELATED"/>
    <property type="match status" value="1"/>
</dbReference>
<accession>A0A099D5Z5</accession>
<reference evidence="4 7" key="2">
    <citation type="submission" date="2017-08" db="EMBL/GenBank/DDBJ databases">
        <title>The complete genome sequence of moderately halophilic actinomycete Actinopolyspora erythraea YIM 90600, the producer of novel erythromycin, novel actinopolysporins A-C and tubercidin.</title>
        <authorList>
            <person name="Yin M."/>
            <person name="Tang S."/>
        </authorList>
    </citation>
    <scope>NUCLEOTIDE SEQUENCE [LARGE SCALE GENOMIC DNA]</scope>
    <source>
        <strain evidence="4 7">YIM 90600</strain>
    </source>
</reference>
<dbReference type="Gene3D" id="3.40.630.30">
    <property type="match status" value="1"/>
</dbReference>
<keyword evidence="1 4" id="KW-0808">Transferase</keyword>
<dbReference type="EMBL" id="JPMV01000020">
    <property type="protein sequence ID" value="KGI81257.1"/>
    <property type="molecule type" value="Genomic_DNA"/>
</dbReference>
<evidence type="ECO:0000256" key="2">
    <source>
        <dbReference type="ARBA" id="ARBA00023315"/>
    </source>
</evidence>
<evidence type="ECO:0000313" key="6">
    <source>
        <dbReference type="Proteomes" id="UP000029737"/>
    </source>
</evidence>
<name>A0A099D5Z5_9ACTN</name>
<evidence type="ECO:0000256" key="1">
    <source>
        <dbReference type="ARBA" id="ARBA00022679"/>
    </source>
</evidence>
<dbReference type="InterPro" id="IPR016181">
    <property type="entry name" value="Acyl_CoA_acyltransferase"/>
</dbReference>
<keyword evidence="2" id="KW-0012">Acyltransferase</keyword>
<dbReference type="Proteomes" id="UP000215043">
    <property type="component" value="Chromosome"/>
</dbReference>
<dbReference type="GO" id="GO:0016747">
    <property type="term" value="F:acyltransferase activity, transferring groups other than amino-acyl groups"/>
    <property type="evidence" value="ECO:0007669"/>
    <property type="project" value="InterPro"/>
</dbReference>
<dbReference type="eggNOG" id="COG0456">
    <property type="taxonomic scope" value="Bacteria"/>
</dbReference>
<keyword evidence="6" id="KW-1185">Reference proteome</keyword>
<dbReference type="EMBL" id="CP022752">
    <property type="protein sequence ID" value="ASU78914.1"/>
    <property type="molecule type" value="Genomic_DNA"/>
</dbReference>
<evidence type="ECO:0000259" key="3">
    <source>
        <dbReference type="PROSITE" id="PS51186"/>
    </source>
</evidence>
<dbReference type="AlphaFoldDB" id="A0A099D5Z5"/>
<sequence>MDTSRTRCRVAGSAEAEEVAGLLDRFQREFDGPTPGAGRLAERVRTHVTTELSVFVLAGPEHVGVAQLRFRDHLFTARPVCLLEEFYVVPEQRGRGHGSEVLDAAMRVARQRGAATMELGTAFNDSAARAVYEKFGFTNLEREGRPETRMLYYEREL</sequence>
<dbReference type="InterPro" id="IPR000182">
    <property type="entry name" value="GNAT_dom"/>
</dbReference>
<dbReference type="Proteomes" id="UP000029737">
    <property type="component" value="Unassembled WGS sequence"/>
</dbReference>
<dbReference type="PANTHER" id="PTHR43877:SF1">
    <property type="entry name" value="ACETYLTRANSFERASE"/>
    <property type="match status" value="1"/>
</dbReference>
<dbReference type="HOGENOM" id="CLU_013985_34_7_11"/>
<dbReference type="CDD" id="cd04301">
    <property type="entry name" value="NAT_SF"/>
    <property type="match status" value="1"/>
</dbReference>
<organism evidence="4 7">
    <name type="scientific">Actinopolyspora erythraea</name>
    <dbReference type="NCBI Taxonomy" id="414996"/>
    <lineage>
        <taxon>Bacteria</taxon>
        <taxon>Bacillati</taxon>
        <taxon>Actinomycetota</taxon>
        <taxon>Actinomycetes</taxon>
        <taxon>Actinopolysporales</taxon>
        <taxon>Actinopolysporaceae</taxon>
        <taxon>Actinopolyspora</taxon>
    </lineage>
</organism>
<feature type="domain" description="N-acetyltransferase" evidence="3">
    <location>
        <begin position="9"/>
        <end position="157"/>
    </location>
</feature>
<dbReference type="InterPro" id="IPR050832">
    <property type="entry name" value="Bact_Acetyltransf"/>
</dbReference>
<dbReference type="Pfam" id="PF00583">
    <property type="entry name" value="Acetyltransf_1"/>
    <property type="match status" value="1"/>
</dbReference>
<dbReference type="RefSeq" id="WP_043573468.1">
    <property type="nucleotide sequence ID" value="NZ_CP022752.1"/>
</dbReference>
<dbReference type="PROSITE" id="PS51186">
    <property type="entry name" value="GNAT"/>
    <property type="match status" value="1"/>
</dbReference>
<reference evidence="5 6" key="1">
    <citation type="journal article" date="2014" name="PLoS ONE">
        <title>Identification and Characterization of a New Erythromycin Biosynthetic Gene Cluster in Actinopolyspora erythraea YIM90600, a Novel Erythronolide-Producing Halophilic Actinomycete Isolated from Salt Field.</title>
        <authorList>
            <person name="Chen D."/>
            <person name="Feng J."/>
            <person name="Huang L."/>
            <person name="Zhang Q."/>
            <person name="Wu J."/>
            <person name="Zhu X."/>
            <person name="Duan Y."/>
            <person name="Xu Z."/>
        </authorList>
    </citation>
    <scope>NUCLEOTIDE SEQUENCE [LARGE SCALE GENOMIC DNA]</scope>
    <source>
        <strain evidence="5 6">YIM90600</strain>
    </source>
</reference>
<evidence type="ECO:0000313" key="5">
    <source>
        <dbReference type="EMBL" id="KGI81257.1"/>
    </source>
</evidence>
<dbReference type="KEGG" id="aey:CDG81_12180"/>
<evidence type="ECO:0000313" key="4">
    <source>
        <dbReference type="EMBL" id="ASU78914.1"/>
    </source>
</evidence>
<dbReference type="OrthoDB" id="9805924at2"/>